<dbReference type="InterPro" id="IPR028082">
    <property type="entry name" value="Peripla_BP_I"/>
</dbReference>
<dbReference type="Gene3D" id="3.40.50.2300">
    <property type="match status" value="2"/>
</dbReference>
<dbReference type="InterPro" id="IPR010982">
    <property type="entry name" value="Lambda_DNA-bd_dom_sf"/>
</dbReference>
<dbReference type="RefSeq" id="WP_036584581.1">
    <property type="nucleotide sequence ID" value="NZ_KK082171.1"/>
</dbReference>
<organism evidence="5 6">
    <name type="scientific">Paenibacillus darwinianus</name>
    <dbReference type="NCBI Taxonomy" id="1380763"/>
    <lineage>
        <taxon>Bacteria</taxon>
        <taxon>Bacillati</taxon>
        <taxon>Bacillota</taxon>
        <taxon>Bacilli</taxon>
        <taxon>Bacillales</taxon>
        <taxon>Paenibacillaceae</taxon>
        <taxon>Paenibacillus</taxon>
    </lineage>
</organism>
<comment type="caution">
    <text evidence="5">The sequence shown here is derived from an EMBL/GenBank/DDBJ whole genome shotgun (WGS) entry which is preliminary data.</text>
</comment>
<accession>A0A9W5S0E6</accession>
<dbReference type="GO" id="GO:0003700">
    <property type="term" value="F:DNA-binding transcription factor activity"/>
    <property type="evidence" value="ECO:0007669"/>
    <property type="project" value="TreeGrafter"/>
</dbReference>
<evidence type="ECO:0000259" key="4">
    <source>
        <dbReference type="PROSITE" id="PS50932"/>
    </source>
</evidence>
<evidence type="ECO:0000256" key="3">
    <source>
        <dbReference type="ARBA" id="ARBA00023163"/>
    </source>
</evidence>
<dbReference type="PROSITE" id="PS50932">
    <property type="entry name" value="HTH_LACI_2"/>
    <property type="match status" value="1"/>
</dbReference>
<dbReference type="EMBL" id="JFHU01000190">
    <property type="protein sequence ID" value="EXX86470.1"/>
    <property type="molecule type" value="Genomic_DNA"/>
</dbReference>
<dbReference type="Proteomes" id="UP000053750">
    <property type="component" value="Unassembled WGS sequence"/>
</dbReference>
<feature type="domain" description="HTH lacI-type" evidence="4">
    <location>
        <begin position="5"/>
        <end position="51"/>
    </location>
</feature>
<dbReference type="Pfam" id="PF13377">
    <property type="entry name" value="Peripla_BP_3"/>
    <property type="match status" value="1"/>
</dbReference>
<name>A0A9W5S0E6_9BACL</name>
<evidence type="ECO:0000313" key="5">
    <source>
        <dbReference type="EMBL" id="EXX86470.1"/>
    </source>
</evidence>
<keyword evidence="6" id="KW-1185">Reference proteome</keyword>
<reference evidence="5 6" key="1">
    <citation type="submission" date="2014-02" db="EMBL/GenBank/DDBJ databases">
        <title>Genome sequence of Paenibacillus darwinianus reveals adaptive mechanisms for survival in Antarctic soils.</title>
        <authorList>
            <person name="Dsouza M."/>
            <person name="Taylor M.W."/>
            <person name="Turner S.J."/>
            <person name="Aislabie J."/>
        </authorList>
    </citation>
    <scope>NUCLEOTIDE SEQUENCE [LARGE SCALE GENOMIC DNA]</scope>
    <source>
        <strain evidence="5 6">CE1</strain>
    </source>
</reference>
<evidence type="ECO:0000256" key="1">
    <source>
        <dbReference type="ARBA" id="ARBA00023015"/>
    </source>
</evidence>
<dbReference type="Pfam" id="PF00356">
    <property type="entry name" value="LacI"/>
    <property type="match status" value="1"/>
</dbReference>
<evidence type="ECO:0000313" key="6">
    <source>
        <dbReference type="Proteomes" id="UP000053750"/>
    </source>
</evidence>
<evidence type="ECO:0000256" key="2">
    <source>
        <dbReference type="ARBA" id="ARBA00023125"/>
    </source>
</evidence>
<dbReference type="AlphaFoldDB" id="A0A9W5S0E6"/>
<dbReference type="GO" id="GO:0000976">
    <property type="term" value="F:transcription cis-regulatory region binding"/>
    <property type="evidence" value="ECO:0007669"/>
    <property type="project" value="TreeGrafter"/>
</dbReference>
<dbReference type="CDD" id="cd01392">
    <property type="entry name" value="HTH_LacI"/>
    <property type="match status" value="1"/>
</dbReference>
<keyword evidence="2" id="KW-0238">DNA-binding</keyword>
<keyword evidence="3" id="KW-0804">Transcription</keyword>
<protein>
    <submittedName>
        <fullName evidence="5">Transcriptional regulator</fullName>
    </submittedName>
</protein>
<keyword evidence="1" id="KW-0805">Transcription regulation</keyword>
<dbReference type="PANTHER" id="PTHR30146:SF109">
    <property type="entry name" value="HTH-TYPE TRANSCRIPTIONAL REGULATOR GALS"/>
    <property type="match status" value="1"/>
</dbReference>
<dbReference type="SMART" id="SM00354">
    <property type="entry name" value="HTH_LACI"/>
    <property type="match status" value="1"/>
</dbReference>
<dbReference type="PANTHER" id="PTHR30146">
    <property type="entry name" value="LACI-RELATED TRANSCRIPTIONAL REPRESSOR"/>
    <property type="match status" value="1"/>
</dbReference>
<gene>
    <name evidence="5" type="ORF">BG53_06270</name>
</gene>
<dbReference type="InterPro" id="IPR000843">
    <property type="entry name" value="HTH_LacI"/>
</dbReference>
<dbReference type="SUPFAM" id="SSF47413">
    <property type="entry name" value="lambda repressor-like DNA-binding domains"/>
    <property type="match status" value="1"/>
</dbReference>
<sequence length="343" mass="38063">MRGKVTVQEIADLAGVSKFAVSRALSGKSGVSAQTREMILRAAGQLGYFKNEPKSFTNELNEYSGKKVSGTVVVLFPNIRYQNNESVYWGPVFDGISARLNQRGMDILTLTEPSSDHVFSLLNPDAIQGIITVGTISTAILLDINRLNIPVVMVDHQDPAFHCDTVFTDNFTCMKELVTKLVSKGYKDFQFVGDIGDAQSFYERWLAFKSTLEQFGISYQPIAELIGPPVREVHVVMADIAEKQLPEVLVCANDINAAVTIETLQKRGIMIPERCAVTGFDNTFDTLPILATVNVNKELLGMRAVDQMLWRIANKESSVEKKLIYGDIVMREQHSFQLTGSTQ</sequence>
<dbReference type="SUPFAM" id="SSF53822">
    <property type="entry name" value="Periplasmic binding protein-like I"/>
    <property type="match status" value="1"/>
</dbReference>
<dbReference type="Gene3D" id="1.10.260.40">
    <property type="entry name" value="lambda repressor-like DNA-binding domains"/>
    <property type="match status" value="1"/>
</dbReference>
<dbReference type="OrthoDB" id="2026446at2"/>
<dbReference type="PROSITE" id="PS00356">
    <property type="entry name" value="HTH_LACI_1"/>
    <property type="match status" value="1"/>
</dbReference>
<proteinExistence type="predicted"/>
<dbReference type="InterPro" id="IPR046335">
    <property type="entry name" value="LacI/GalR-like_sensor"/>
</dbReference>